<evidence type="ECO:0000313" key="11">
    <source>
        <dbReference type="Proteomes" id="UP000446768"/>
    </source>
</evidence>
<organism evidence="10 11">
    <name type="scientific">Pseudoduganella rivuli</name>
    <dbReference type="NCBI Taxonomy" id="2666085"/>
    <lineage>
        <taxon>Bacteria</taxon>
        <taxon>Pseudomonadati</taxon>
        <taxon>Pseudomonadota</taxon>
        <taxon>Betaproteobacteria</taxon>
        <taxon>Burkholderiales</taxon>
        <taxon>Oxalobacteraceae</taxon>
        <taxon>Telluria group</taxon>
        <taxon>Pseudoduganella</taxon>
    </lineage>
</organism>
<comment type="cofactor">
    <cofactor evidence="7">
        <name>heme</name>
        <dbReference type="ChEBI" id="CHEBI:30413"/>
    </cofactor>
</comment>
<feature type="region of interest" description="Disordered" evidence="9">
    <location>
        <begin position="1"/>
        <end position="25"/>
    </location>
</feature>
<comment type="similarity">
    <text evidence="1 8">Belongs to the cytochrome P450 family.</text>
</comment>
<dbReference type="PANTHER" id="PTHR24291">
    <property type="entry name" value="CYTOCHROME P450 FAMILY 4"/>
    <property type="match status" value="1"/>
</dbReference>
<dbReference type="Gene3D" id="1.10.630.10">
    <property type="entry name" value="Cytochrome P450"/>
    <property type="match status" value="1"/>
</dbReference>
<dbReference type="GO" id="GO:0016705">
    <property type="term" value="F:oxidoreductase activity, acting on paired donors, with incorporation or reduction of molecular oxygen"/>
    <property type="evidence" value="ECO:0007669"/>
    <property type="project" value="InterPro"/>
</dbReference>
<dbReference type="PRINTS" id="PR00463">
    <property type="entry name" value="EP450I"/>
</dbReference>
<gene>
    <name evidence="10" type="ORF">GJ700_07415</name>
</gene>
<dbReference type="InterPro" id="IPR017972">
    <property type="entry name" value="Cyt_P450_CS"/>
</dbReference>
<dbReference type="PANTHER" id="PTHR24291:SF50">
    <property type="entry name" value="BIFUNCTIONAL ALBAFLAVENONE MONOOXYGENASE_TERPENE SYNTHASE"/>
    <property type="match status" value="1"/>
</dbReference>
<evidence type="ECO:0000256" key="8">
    <source>
        <dbReference type="RuleBase" id="RU000461"/>
    </source>
</evidence>
<evidence type="ECO:0000313" key="10">
    <source>
        <dbReference type="EMBL" id="MRV71551.1"/>
    </source>
</evidence>
<evidence type="ECO:0000256" key="7">
    <source>
        <dbReference type="PIRSR" id="PIRSR602401-1"/>
    </source>
</evidence>
<comment type="caution">
    <text evidence="10">The sequence shown here is derived from an EMBL/GenBank/DDBJ whole genome shotgun (WGS) entry which is preliminary data.</text>
</comment>
<dbReference type="GO" id="GO:0020037">
    <property type="term" value="F:heme binding"/>
    <property type="evidence" value="ECO:0007669"/>
    <property type="project" value="InterPro"/>
</dbReference>
<dbReference type="GO" id="GO:0005506">
    <property type="term" value="F:iron ion binding"/>
    <property type="evidence" value="ECO:0007669"/>
    <property type="project" value="InterPro"/>
</dbReference>
<evidence type="ECO:0000256" key="5">
    <source>
        <dbReference type="ARBA" id="ARBA00023004"/>
    </source>
</evidence>
<dbReference type="RefSeq" id="WP_154372183.1">
    <property type="nucleotide sequence ID" value="NZ_WKJJ01000004.1"/>
</dbReference>
<keyword evidence="6 8" id="KW-0503">Monooxygenase</keyword>
<evidence type="ECO:0000256" key="9">
    <source>
        <dbReference type="SAM" id="MobiDB-lite"/>
    </source>
</evidence>
<dbReference type="Proteomes" id="UP000446768">
    <property type="component" value="Unassembled WGS sequence"/>
</dbReference>
<evidence type="ECO:0000256" key="2">
    <source>
        <dbReference type="ARBA" id="ARBA00022617"/>
    </source>
</evidence>
<keyword evidence="5 7" id="KW-0408">Iron</keyword>
<evidence type="ECO:0000256" key="6">
    <source>
        <dbReference type="ARBA" id="ARBA00023033"/>
    </source>
</evidence>
<evidence type="ECO:0000256" key="1">
    <source>
        <dbReference type="ARBA" id="ARBA00010617"/>
    </source>
</evidence>
<dbReference type="AlphaFoldDB" id="A0A7X2LRS8"/>
<dbReference type="SUPFAM" id="SSF48264">
    <property type="entry name" value="Cytochrome P450"/>
    <property type="match status" value="1"/>
</dbReference>
<proteinExistence type="inferred from homology"/>
<dbReference type="GO" id="GO:0004497">
    <property type="term" value="F:monooxygenase activity"/>
    <property type="evidence" value="ECO:0007669"/>
    <property type="project" value="UniProtKB-KW"/>
</dbReference>
<dbReference type="InterPro" id="IPR002401">
    <property type="entry name" value="Cyt_P450_E_grp-I"/>
</dbReference>
<dbReference type="InterPro" id="IPR036396">
    <property type="entry name" value="Cyt_P450_sf"/>
</dbReference>
<evidence type="ECO:0000256" key="3">
    <source>
        <dbReference type="ARBA" id="ARBA00022723"/>
    </source>
</evidence>
<keyword evidence="4 8" id="KW-0560">Oxidoreductase</keyword>
<dbReference type="InterPro" id="IPR001128">
    <property type="entry name" value="Cyt_P450"/>
</dbReference>
<reference evidence="10 11" key="1">
    <citation type="submission" date="2019-11" db="EMBL/GenBank/DDBJ databases">
        <title>Novel species isolated from a subtropical stream in China.</title>
        <authorList>
            <person name="Lu H."/>
        </authorList>
    </citation>
    <scope>NUCLEOTIDE SEQUENCE [LARGE SCALE GENOMIC DNA]</scope>
    <source>
        <strain evidence="10 11">FT92W</strain>
    </source>
</reference>
<keyword evidence="3 7" id="KW-0479">Metal-binding</keyword>
<keyword evidence="2 7" id="KW-0349">Heme</keyword>
<dbReference type="EMBL" id="WKJJ01000004">
    <property type="protein sequence ID" value="MRV71551.1"/>
    <property type="molecule type" value="Genomic_DNA"/>
</dbReference>
<sequence>MKTETGCPYHQPGAAPAVPLNPPGAWPPGPQPGITGWDLLRQMSRDMLGTLRRWQRDHGDLVHLRIWPEHQVVVTDPALARELLVHHHHALIRWERGIAVFSELHGHSVLIAEGEPWRMKRHALQPNFAPRPSAALVPAIADRTARALSAWRDGPWPVEQALTALTMEVIAGMAFSGDIAADAPAAAQALHNLSVAANSEFFWPFNLPRWLPSQRAKRRELAVLDGLIARHIDARMQAPRSAWPDDLLARLLVLHDADPAAWPLSAVRDECMTTFLAGHETAAATLTWWAWCMAANPAAQQRARDEVGAQLAGRAPTAQDIAALPYLTATLQETMRLYPAAPVLLSRRSTAPITLGGWQLPARTIFTVPVQLMQHDERWFPEPQAFRPERFANDAQQAPRGAFMPFGTGPRICLGQHLVMAEMTVVAAMVLQRFALAPQPGMAAPQPVMNVTLRPRLPLCLQLSGLT</sequence>
<dbReference type="Pfam" id="PF00067">
    <property type="entry name" value="p450"/>
    <property type="match status" value="1"/>
</dbReference>
<keyword evidence="11" id="KW-1185">Reference proteome</keyword>
<feature type="binding site" description="axial binding residue" evidence="7">
    <location>
        <position position="413"/>
    </location>
    <ligand>
        <name>heme</name>
        <dbReference type="ChEBI" id="CHEBI:30413"/>
    </ligand>
    <ligandPart>
        <name>Fe</name>
        <dbReference type="ChEBI" id="CHEBI:18248"/>
    </ligandPart>
</feature>
<evidence type="ECO:0000256" key="4">
    <source>
        <dbReference type="ARBA" id="ARBA00023002"/>
    </source>
</evidence>
<protein>
    <submittedName>
        <fullName evidence="10">Cytochrome P450</fullName>
    </submittedName>
</protein>
<dbReference type="PRINTS" id="PR00385">
    <property type="entry name" value="P450"/>
</dbReference>
<dbReference type="PROSITE" id="PS00086">
    <property type="entry name" value="CYTOCHROME_P450"/>
    <property type="match status" value="1"/>
</dbReference>
<accession>A0A7X2LRS8</accession>
<name>A0A7X2LRS8_9BURK</name>
<dbReference type="InterPro" id="IPR050196">
    <property type="entry name" value="Cytochrome_P450_Monoox"/>
</dbReference>